<keyword evidence="3" id="KW-1185">Reference proteome</keyword>
<reference evidence="2 3" key="1">
    <citation type="submission" date="2023-07" db="EMBL/GenBank/DDBJ databases">
        <title>Sequencing the genomes of 1000 actinobacteria strains.</title>
        <authorList>
            <person name="Klenk H.-P."/>
        </authorList>
    </citation>
    <scope>NUCLEOTIDE SEQUENCE [LARGE SCALE GENOMIC DNA]</scope>
    <source>
        <strain evidence="2 3">DSM 44709</strain>
    </source>
</reference>
<evidence type="ECO:0000313" key="3">
    <source>
        <dbReference type="Proteomes" id="UP001240236"/>
    </source>
</evidence>
<dbReference type="InterPro" id="IPR024344">
    <property type="entry name" value="MDMPI_metal-binding"/>
</dbReference>
<gene>
    <name evidence="2" type="ORF">J2S42_006507</name>
</gene>
<proteinExistence type="predicted"/>
<dbReference type="Pfam" id="PF11716">
    <property type="entry name" value="MDMPI_N"/>
    <property type="match status" value="1"/>
</dbReference>
<comment type="caution">
    <text evidence="2">The sequence shown here is derived from an EMBL/GenBank/DDBJ whole genome shotgun (WGS) entry which is preliminary data.</text>
</comment>
<dbReference type="AlphaFoldDB" id="A0AAE3W4P1"/>
<dbReference type="Proteomes" id="UP001240236">
    <property type="component" value="Unassembled WGS sequence"/>
</dbReference>
<evidence type="ECO:0000259" key="1">
    <source>
        <dbReference type="Pfam" id="PF11716"/>
    </source>
</evidence>
<protein>
    <submittedName>
        <fullName evidence="2">Uncharacterized protein (TIGR03083 family)</fullName>
    </submittedName>
</protein>
<sequence length="208" mass="21226">MTIRNIYLAAAETFADLASRTPADGLDGPGLGEWNLRELVGHTVSAALRPVAVVGASPQPGPVLDSAEAYCVVIQGAPRELLAAAAASVTQNARDYGKALGDRPGAVVREHLARAGAALDGVGDDELVMSPVGAMKLRDWLSTRVLELVVHTSDIALAAGVPVTHDAAAVTEAAVFAARSAAALGAGVPLVRALTGREPLPRGFSVVQ</sequence>
<dbReference type="InterPro" id="IPR034660">
    <property type="entry name" value="DinB/YfiT-like"/>
</dbReference>
<dbReference type="EMBL" id="JAUSUZ010000001">
    <property type="protein sequence ID" value="MDQ0369838.1"/>
    <property type="molecule type" value="Genomic_DNA"/>
</dbReference>
<accession>A0AAE3W4P1</accession>
<feature type="domain" description="Mycothiol-dependent maleylpyruvate isomerase metal-binding" evidence="1">
    <location>
        <begin position="9"/>
        <end position="156"/>
    </location>
</feature>
<dbReference type="Gene3D" id="1.20.120.450">
    <property type="entry name" value="dinb family like domain"/>
    <property type="match status" value="1"/>
</dbReference>
<dbReference type="SUPFAM" id="SSF109854">
    <property type="entry name" value="DinB/YfiT-like putative metalloenzymes"/>
    <property type="match status" value="1"/>
</dbReference>
<name>A0AAE3W4P1_9ACTN</name>
<dbReference type="GO" id="GO:0046872">
    <property type="term" value="F:metal ion binding"/>
    <property type="evidence" value="ECO:0007669"/>
    <property type="project" value="InterPro"/>
</dbReference>
<organism evidence="2 3">
    <name type="scientific">Catenuloplanes indicus</name>
    <dbReference type="NCBI Taxonomy" id="137267"/>
    <lineage>
        <taxon>Bacteria</taxon>
        <taxon>Bacillati</taxon>
        <taxon>Actinomycetota</taxon>
        <taxon>Actinomycetes</taxon>
        <taxon>Micromonosporales</taxon>
        <taxon>Micromonosporaceae</taxon>
        <taxon>Catenuloplanes</taxon>
    </lineage>
</organism>
<evidence type="ECO:0000313" key="2">
    <source>
        <dbReference type="EMBL" id="MDQ0369838.1"/>
    </source>
</evidence>
<dbReference type="RefSeq" id="WP_307245366.1">
    <property type="nucleotide sequence ID" value="NZ_JAUSUZ010000001.1"/>
</dbReference>